<accession>A0A2U3K5W2</accession>
<sequence length="86" mass="8988">MLFGTPFSSLGVPCGPSRVALFDSYPIGTGLAVGMDSGFWVGNFGGLQDGVALLTNAQLFSNIGTPTDGLRPVVRIPIRNITFVSQ</sequence>
<dbReference type="EMBL" id="OMOF01000052">
    <property type="protein sequence ID" value="SPF35033.1"/>
    <property type="molecule type" value="Genomic_DNA"/>
</dbReference>
<dbReference type="Proteomes" id="UP000238916">
    <property type="component" value="Unassembled WGS sequence"/>
</dbReference>
<gene>
    <name evidence="1" type="ORF">SBF1_1450011</name>
</gene>
<protein>
    <submittedName>
        <fullName evidence="1">Uncharacterized protein</fullName>
    </submittedName>
</protein>
<dbReference type="OrthoDB" id="1798722at2"/>
<proteinExistence type="predicted"/>
<dbReference type="AlphaFoldDB" id="A0A2U3K5W2"/>
<evidence type="ECO:0000313" key="1">
    <source>
        <dbReference type="EMBL" id="SPF35033.1"/>
    </source>
</evidence>
<name>A0A2U3K5W2_9FIRM</name>
<evidence type="ECO:0000313" key="2">
    <source>
        <dbReference type="Proteomes" id="UP000238916"/>
    </source>
</evidence>
<organism evidence="1 2">
    <name type="scientific">Candidatus Desulfosporosinus infrequens</name>
    <dbReference type="NCBI Taxonomy" id="2043169"/>
    <lineage>
        <taxon>Bacteria</taxon>
        <taxon>Bacillati</taxon>
        <taxon>Bacillota</taxon>
        <taxon>Clostridia</taxon>
        <taxon>Eubacteriales</taxon>
        <taxon>Desulfitobacteriaceae</taxon>
        <taxon>Desulfosporosinus</taxon>
    </lineage>
</organism>
<reference evidence="2" key="1">
    <citation type="submission" date="2018-02" db="EMBL/GenBank/DDBJ databases">
        <authorList>
            <person name="Hausmann B."/>
        </authorList>
    </citation>
    <scope>NUCLEOTIDE SEQUENCE [LARGE SCALE GENOMIC DNA]</scope>
    <source>
        <strain evidence="2">Peat soil MAG SbF1</strain>
    </source>
</reference>